<keyword evidence="3" id="KW-1185">Reference proteome</keyword>
<dbReference type="InParanoid" id="A0A0C9ZRP9"/>
<dbReference type="EMBL" id="KN836494">
    <property type="protein sequence ID" value="KIK31971.1"/>
    <property type="molecule type" value="Genomic_DNA"/>
</dbReference>
<name>A0A0C9ZRP9_9AGAM</name>
<feature type="region of interest" description="Disordered" evidence="1">
    <location>
        <begin position="1"/>
        <end position="20"/>
    </location>
</feature>
<dbReference type="InterPro" id="IPR004127">
    <property type="entry name" value="Prefoldin_subunit_alpha"/>
</dbReference>
<accession>A0A0C9ZRP9</accession>
<dbReference type="OrthoDB" id="10267474at2759"/>
<reference evidence="2 3" key="1">
    <citation type="submission" date="2014-04" db="EMBL/GenBank/DDBJ databases">
        <authorList>
            <consortium name="DOE Joint Genome Institute"/>
            <person name="Kuo A."/>
            <person name="Ruytinx J."/>
            <person name="Rineau F."/>
            <person name="Colpaert J."/>
            <person name="Kohler A."/>
            <person name="Nagy L.G."/>
            <person name="Floudas D."/>
            <person name="Copeland A."/>
            <person name="Barry K.W."/>
            <person name="Cichocki N."/>
            <person name="Veneault-Fourrey C."/>
            <person name="LaButti K."/>
            <person name="Lindquist E.A."/>
            <person name="Lipzen A."/>
            <person name="Lundell T."/>
            <person name="Morin E."/>
            <person name="Murat C."/>
            <person name="Sun H."/>
            <person name="Tunlid A."/>
            <person name="Henrissat B."/>
            <person name="Grigoriev I.V."/>
            <person name="Hibbett D.S."/>
            <person name="Martin F."/>
            <person name="Nordberg H.P."/>
            <person name="Cantor M.N."/>
            <person name="Hua S.X."/>
        </authorList>
    </citation>
    <scope>NUCLEOTIDE SEQUENCE [LARGE SCALE GENOMIC DNA]</scope>
    <source>
        <strain evidence="2 3">UH-Slu-Lm8-n1</strain>
    </source>
</reference>
<reference evidence="3" key="2">
    <citation type="submission" date="2015-01" db="EMBL/GenBank/DDBJ databases">
        <title>Evolutionary Origins and Diversification of the Mycorrhizal Mutualists.</title>
        <authorList>
            <consortium name="DOE Joint Genome Institute"/>
            <consortium name="Mycorrhizal Genomics Consortium"/>
            <person name="Kohler A."/>
            <person name="Kuo A."/>
            <person name="Nagy L.G."/>
            <person name="Floudas D."/>
            <person name="Copeland A."/>
            <person name="Barry K.W."/>
            <person name="Cichocki N."/>
            <person name="Veneault-Fourrey C."/>
            <person name="LaButti K."/>
            <person name="Lindquist E.A."/>
            <person name="Lipzen A."/>
            <person name="Lundell T."/>
            <person name="Morin E."/>
            <person name="Murat C."/>
            <person name="Riley R."/>
            <person name="Ohm R."/>
            <person name="Sun H."/>
            <person name="Tunlid A."/>
            <person name="Henrissat B."/>
            <person name="Grigoriev I.V."/>
            <person name="Hibbett D.S."/>
            <person name="Martin F."/>
        </authorList>
    </citation>
    <scope>NUCLEOTIDE SEQUENCE [LARGE SCALE GENOMIC DNA]</scope>
    <source>
        <strain evidence="3">UH-Slu-Lm8-n1</strain>
    </source>
</reference>
<sequence>RHKAKFKSRIESVREAEPQSKGTTVLVPLTNSLYVPGHLSDPENVFIAGYHMKKSRVQAPKYYETKVESIRNLDTLQEMIQKKQENMS</sequence>
<organism evidence="2 3">
    <name type="scientific">Suillus luteus UH-Slu-Lm8-n1</name>
    <dbReference type="NCBI Taxonomy" id="930992"/>
    <lineage>
        <taxon>Eukaryota</taxon>
        <taxon>Fungi</taxon>
        <taxon>Dikarya</taxon>
        <taxon>Basidiomycota</taxon>
        <taxon>Agaricomycotina</taxon>
        <taxon>Agaricomycetes</taxon>
        <taxon>Agaricomycetidae</taxon>
        <taxon>Boletales</taxon>
        <taxon>Suillineae</taxon>
        <taxon>Suillaceae</taxon>
        <taxon>Suillus</taxon>
    </lineage>
</organism>
<dbReference type="Gene3D" id="1.10.287.370">
    <property type="match status" value="1"/>
</dbReference>
<evidence type="ECO:0000313" key="2">
    <source>
        <dbReference type="EMBL" id="KIK31971.1"/>
    </source>
</evidence>
<dbReference type="HOGENOM" id="CLU_190356_0_0_1"/>
<dbReference type="STRING" id="930992.A0A0C9ZRP9"/>
<dbReference type="SUPFAM" id="SSF46579">
    <property type="entry name" value="Prefoldin"/>
    <property type="match status" value="1"/>
</dbReference>
<evidence type="ECO:0000313" key="3">
    <source>
        <dbReference type="Proteomes" id="UP000054485"/>
    </source>
</evidence>
<dbReference type="AlphaFoldDB" id="A0A0C9ZRP9"/>
<dbReference type="InterPro" id="IPR009053">
    <property type="entry name" value="Prefoldin"/>
</dbReference>
<protein>
    <submittedName>
        <fullName evidence="2">Unplaced genomic scaffold CY34scaffold_1363, whole genome shotgun sequence</fullName>
    </submittedName>
</protein>
<proteinExistence type="predicted"/>
<feature type="non-terminal residue" evidence="2">
    <location>
        <position position="1"/>
    </location>
</feature>
<dbReference type="Pfam" id="PF02996">
    <property type="entry name" value="Prefoldin"/>
    <property type="match status" value="1"/>
</dbReference>
<feature type="compositionally biased region" description="Basic and acidic residues" evidence="1">
    <location>
        <begin position="8"/>
        <end position="18"/>
    </location>
</feature>
<dbReference type="CDD" id="cd23157">
    <property type="entry name" value="Prefoldin_5"/>
    <property type="match status" value="1"/>
</dbReference>
<gene>
    <name evidence="2" type="ORF">CY34DRAFT_761614</name>
</gene>
<evidence type="ECO:0000256" key="1">
    <source>
        <dbReference type="SAM" id="MobiDB-lite"/>
    </source>
</evidence>
<dbReference type="Proteomes" id="UP000054485">
    <property type="component" value="Unassembled WGS sequence"/>
</dbReference>